<feature type="transmembrane region" description="Helical" evidence="1">
    <location>
        <begin position="86"/>
        <end position="106"/>
    </location>
</feature>
<evidence type="ECO:0000313" key="2">
    <source>
        <dbReference type="EMBL" id="PZO11256.1"/>
    </source>
</evidence>
<dbReference type="AlphaFoldDB" id="A0A2W4TQ01"/>
<reference evidence="2 3" key="2">
    <citation type="submission" date="2018-06" db="EMBL/GenBank/DDBJ databases">
        <title>Metagenomic assembly of (sub)arctic Cyanobacteria and their associated microbiome from non-axenic cultures.</title>
        <authorList>
            <person name="Baurain D."/>
        </authorList>
    </citation>
    <scope>NUCLEOTIDE SEQUENCE [LARGE SCALE GENOMIC DNA]</scope>
    <source>
        <strain evidence="2">ULC129bin1</strain>
    </source>
</reference>
<dbReference type="Proteomes" id="UP000249354">
    <property type="component" value="Unassembled WGS sequence"/>
</dbReference>
<organism evidence="2 3">
    <name type="scientific">Leptolyngbya foveolarum</name>
    <dbReference type="NCBI Taxonomy" id="47253"/>
    <lineage>
        <taxon>Bacteria</taxon>
        <taxon>Bacillati</taxon>
        <taxon>Cyanobacteriota</taxon>
        <taxon>Cyanophyceae</taxon>
        <taxon>Leptolyngbyales</taxon>
        <taxon>Leptolyngbyaceae</taxon>
        <taxon>Leptolyngbya group</taxon>
        <taxon>Leptolyngbya</taxon>
    </lineage>
</organism>
<accession>A0A2W4TQ01</accession>
<gene>
    <name evidence="2" type="ORF">DCF25_19740</name>
</gene>
<keyword evidence="1" id="KW-1133">Transmembrane helix</keyword>
<proteinExistence type="predicted"/>
<evidence type="ECO:0000313" key="3">
    <source>
        <dbReference type="Proteomes" id="UP000249354"/>
    </source>
</evidence>
<comment type="caution">
    <text evidence="2">The sequence shown here is derived from an EMBL/GenBank/DDBJ whole genome shotgun (WGS) entry which is preliminary data.</text>
</comment>
<evidence type="ECO:0000256" key="1">
    <source>
        <dbReference type="SAM" id="Phobius"/>
    </source>
</evidence>
<reference evidence="3" key="1">
    <citation type="submission" date="2018-04" db="EMBL/GenBank/DDBJ databases">
        <authorList>
            <person name="Cornet L."/>
        </authorList>
    </citation>
    <scope>NUCLEOTIDE SEQUENCE [LARGE SCALE GENOMIC DNA]</scope>
</reference>
<keyword evidence="1" id="KW-0472">Membrane</keyword>
<protein>
    <submittedName>
        <fullName evidence="2">Uncharacterized protein</fullName>
    </submittedName>
</protein>
<dbReference type="EMBL" id="QBMC01000194">
    <property type="protein sequence ID" value="PZO11256.1"/>
    <property type="molecule type" value="Genomic_DNA"/>
</dbReference>
<name>A0A2W4TQ01_9CYAN</name>
<sequence length="149" mass="16569">MEKATKTAPKSSELATADHSAITVKSEPVAPIANDVSSAWDAFSSRPGVAATLSAFRVAASGFKWLWAQEQEFGNVRKFLIFLKDAFNAVALPLLSLVWLALNHLYQWSRKPETKTAVVSRWQSVKGWASPKFAYEREADRQVELTLND</sequence>
<keyword evidence="1" id="KW-0812">Transmembrane</keyword>